<sequence>MEPAQLQAVYQELSRAVDARVQNLRALQQRAATGAAATGILLGLLASERSARPAYIWLVSLLAILTLLAGLYCAAKALWPRRLQIRWPLLPPASGELFTVEAYLEASPSDLLRGFCEQLFDQLYSAELQESEADVERWVRRQALCLAGGFGLVLLVALAVTLTNAGIRL</sequence>
<evidence type="ECO:0000256" key="1">
    <source>
        <dbReference type="ARBA" id="ARBA00004236"/>
    </source>
</evidence>
<feature type="transmembrane region" description="Helical" evidence="8">
    <location>
        <begin position="143"/>
        <end position="167"/>
    </location>
</feature>
<evidence type="ECO:0000259" key="9">
    <source>
        <dbReference type="Pfam" id="PF18967"/>
    </source>
</evidence>
<proteinExistence type="predicted"/>
<comment type="subcellular location">
    <subcellularLocation>
        <location evidence="1">Cell membrane</location>
    </subcellularLocation>
</comment>
<keyword evidence="7 8" id="KW-0472">Membrane</keyword>
<evidence type="ECO:0000256" key="7">
    <source>
        <dbReference type="ARBA" id="ARBA00023136"/>
    </source>
</evidence>
<dbReference type="RefSeq" id="WP_338178646.1">
    <property type="nucleotide sequence ID" value="NZ_JAEKNQ010000033.1"/>
</dbReference>
<keyword evidence="4" id="KW-0547">Nucleotide-binding</keyword>
<dbReference type="Proteomes" id="UP000620075">
    <property type="component" value="Unassembled WGS sequence"/>
</dbReference>
<evidence type="ECO:0000256" key="4">
    <source>
        <dbReference type="ARBA" id="ARBA00022741"/>
    </source>
</evidence>
<evidence type="ECO:0000256" key="6">
    <source>
        <dbReference type="ARBA" id="ARBA00023118"/>
    </source>
</evidence>
<keyword evidence="2" id="KW-1003">Cell membrane</keyword>
<accession>A0A934KGG3</accession>
<evidence type="ECO:0000313" key="10">
    <source>
        <dbReference type="EMBL" id="MBJ7603137.1"/>
    </source>
</evidence>
<keyword evidence="3 8" id="KW-0812">Transmembrane</keyword>
<evidence type="ECO:0000313" key="11">
    <source>
        <dbReference type="Proteomes" id="UP000620075"/>
    </source>
</evidence>
<evidence type="ECO:0000256" key="2">
    <source>
        <dbReference type="ARBA" id="ARBA00022475"/>
    </source>
</evidence>
<keyword evidence="5 8" id="KW-1133">Transmembrane helix</keyword>
<evidence type="ECO:0000256" key="5">
    <source>
        <dbReference type="ARBA" id="ARBA00022989"/>
    </source>
</evidence>
<dbReference type="EMBL" id="JAEKNQ010000033">
    <property type="protein sequence ID" value="MBJ7603137.1"/>
    <property type="molecule type" value="Genomic_DNA"/>
</dbReference>
<dbReference type="InterPro" id="IPR043760">
    <property type="entry name" value="PycTM_dom"/>
</dbReference>
<feature type="transmembrane region" description="Helical" evidence="8">
    <location>
        <begin position="54"/>
        <end position="75"/>
    </location>
</feature>
<evidence type="ECO:0000256" key="3">
    <source>
        <dbReference type="ARBA" id="ARBA00022692"/>
    </source>
</evidence>
<feature type="domain" description="Pycsar effector protein" evidence="9">
    <location>
        <begin position="18"/>
        <end position="130"/>
    </location>
</feature>
<dbReference type="AlphaFoldDB" id="A0A934KGG3"/>
<reference evidence="10 11" key="1">
    <citation type="submission" date="2020-10" db="EMBL/GenBank/DDBJ databases">
        <title>Ca. Dormibacterota MAGs.</title>
        <authorList>
            <person name="Montgomery K."/>
        </authorList>
    </citation>
    <scope>NUCLEOTIDE SEQUENCE [LARGE SCALE GENOMIC DNA]</scope>
    <source>
        <strain evidence="10">SC8811_S16_3</strain>
    </source>
</reference>
<organism evidence="10 11">
    <name type="scientific">Candidatus Dormiibacter inghamiae</name>
    <dbReference type="NCBI Taxonomy" id="3127013"/>
    <lineage>
        <taxon>Bacteria</taxon>
        <taxon>Bacillati</taxon>
        <taxon>Candidatus Dormiibacterota</taxon>
        <taxon>Candidatus Dormibacteria</taxon>
        <taxon>Candidatus Dormibacterales</taxon>
        <taxon>Candidatus Dormibacteraceae</taxon>
        <taxon>Candidatus Dormiibacter</taxon>
    </lineage>
</organism>
<keyword evidence="6" id="KW-0051">Antiviral defense</keyword>
<protein>
    <recommendedName>
        <fullName evidence="9">Pycsar effector protein domain-containing protein</fullName>
    </recommendedName>
</protein>
<comment type="caution">
    <text evidence="10">The sequence shown here is derived from an EMBL/GenBank/DDBJ whole genome shotgun (WGS) entry which is preliminary data.</text>
</comment>
<evidence type="ECO:0000256" key="8">
    <source>
        <dbReference type="SAM" id="Phobius"/>
    </source>
</evidence>
<name>A0A934KGG3_9BACT</name>
<gene>
    <name evidence="10" type="ORF">JF888_08125</name>
</gene>
<dbReference type="Pfam" id="PF18967">
    <property type="entry name" value="PycTM"/>
    <property type="match status" value="1"/>
</dbReference>